<evidence type="ECO:0000313" key="9">
    <source>
        <dbReference type="Proteomes" id="UP001201812"/>
    </source>
</evidence>
<dbReference type="Proteomes" id="UP001201812">
    <property type="component" value="Unassembled WGS sequence"/>
</dbReference>
<dbReference type="InterPro" id="IPR017665">
    <property type="entry name" value="Guanylate_kinase"/>
</dbReference>
<comment type="similarity">
    <text evidence="1">Belongs to the guanylate kinase family.</text>
</comment>
<evidence type="ECO:0000256" key="2">
    <source>
        <dbReference type="ARBA" id="ARBA00012961"/>
    </source>
</evidence>
<keyword evidence="5 8" id="KW-0418">Kinase</keyword>
<dbReference type="InterPro" id="IPR020590">
    <property type="entry name" value="Guanylate_kinase_CS"/>
</dbReference>
<accession>A0AAD4NEU3</accession>
<organism evidence="8 9">
    <name type="scientific">Ditylenchus destructor</name>
    <dbReference type="NCBI Taxonomy" id="166010"/>
    <lineage>
        <taxon>Eukaryota</taxon>
        <taxon>Metazoa</taxon>
        <taxon>Ecdysozoa</taxon>
        <taxon>Nematoda</taxon>
        <taxon>Chromadorea</taxon>
        <taxon>Rhabditida</taxon>
        <taxon>Tylenchina</taxon>
        <taxon>Tylenchomorpha</taxon>
        <taxon>Sphaerularioidea</taxon>
        <taxon>Anguinidae</taxon>
        <taxon>Anguininae</taxon>
        <taxon>Ditylenchus</taxon>
    </lineage>
</organism>
<dbReference type="CDD" id="cd00071">
    <property type="entry name" value="GMPK"/>
    <property type="match status" value="1"/>
</dbReference>
<dbReference type="InterPro" id="IPR008144">
    <property type="entry name" value="Guanylate_kin-like_dom"/>
</dbReference>
<gene>
    <name evidence="8" type="ORF">DdX_04617</name>
</gene>
<keyword evidence="6" id="KW-0067">ATP-binding</keyword>
<dbReference type="PANTHER" id="PTHR23117">
    <property type="entry name" value="GUANYLATE KINASE-RELATED"/>
    <property type="match status" value="1"/>
</dbReference>
<evidence type="ECO:0000256" key="3">
    <source>
        <dbReference type="ARBA" id="ARBA00022679"/>
    </source>
</evidence>
<dbReference type="SUPFAM" id="SSF52540">
    <property type="entry name" value="P-loop containing nucleoside triphosphate hydrolases"/>
    <property type="match status" value="1"/>
</dbReference>
<comment type="caution">
    <text evidence="8">The sequence shown here is derived from an EMBL/GenBank/DDBJ whole genome shotgun (WGS) entry which is preliminary data.</text>
</comment>
<evidence type="ECO:0000256" key="1">
    <source>
        <dbReference type="ARBA" id="ARBA00005790"/>
    </source>
</evidence>
<dbReference type="GO" id="GO:0005524">
    <property type="term" value="F:ATP binding"/>
    <property type="evidence" value="ECO:0007669"/>
    <property type="project" value="UniProtKB-KW"/>
</dbReference>
<dbReference type="Gene3D" id="3.40.50.300">
    <property type="entry name" value="P-loop containing nucleotide triphosphate hydrolases"/>
    <property type="match status" value="1"/>
</dbReference>
<dbReference type="Pfam" id="PF00625">
    <property type="entry name" value="Guanylate_kin"/>
    <property type="match status" value="1"/>
</dbReference>
<dbReference type="InterPro" id="IPR027417">
    <property type="entry name" value="P-loop_NTPase"/>
</dbReference>
<dbReference type="PANTHER" id="PTHR23117:SF13">
    <property type="entry name" value="GUANYLATE KINASE"/>
    <property type="match status" value="1"/>
</dbReference>
<name>A0AAD4NEU3_9BILA</name>
<dbReference type="NCBIfam" id="TIGR03263">
    <property type="entry name" value="guanyl_kin"/>
    <property type="match status" value="1"/>
</dbReference>
<protein>
    <recommendedName>
        <fullName evidence="2">guanylate kinase</fullName>
        <ecNumber evidence="2">2.7.4.8</ecNumber>
    </recommendedName>
</protein>
<keyword evidence="9" id="KW-1185">Reference proteome</keyword>
<proteinExistence type="inferred from homology"/>
<reference evidence="8" key="1">
    <citation type="submission" date="2022-01" db="EMBL/GenBank/DDBJ databases">
        <title>Genome Sequence Resource for Two Populations of Ditylenchus destructor, the Migratory Endoparasitic Phytonematode.</title>
        <authorList>
            <person name="Zhang H."/>
            <person name="Lin R."/>
            <person name="Xie B."/>
        </authorList>
    </citation>
    <scope>NUCLEOTIDE SEQUENCE</scope>
    <source>
        <strain evidence="8">BazhouSP</strain>
    </source>
</reference>
<evidence type="ECO:0000259" key="7">
    <source>
        <dbReference type="PROSITE" id="PS50052"/>
    </source>
</evidence>
<evidence type="ECO:0000256" key="6">
    <source>
        <dbReference type="ARBA" id="ARBA00022840"/>
    </source>
</evidence>
<evidence type="ECO:0000256" key="5">
    <source>
        <dbReference type="ARBA" id="ARBA00022777"/>
    </source>
</evidence>
<dbReference type="EC" id="2.7.4.8" evidence="2"/>
<keyword evidence="4" id="KW-0547">Nucleotide-binding</keyword>
<dbReference type="GO" id="GO:0004385">
    <property type="term" value="F:GMP kinase activity"/>
    <property type="evidence" value="ECO:0007669"/>
    <property type="project" value="UniProtKB-EC"/>
</dbReference>
<evidence type="ECO:0000313" key="8">
    <source>
        <dbReference type="EMBL" id="KAI1722305.1"/>
    </source>
</evidence>
<feature type="domain" description="Guanylate kinase-like" evidence="7">
    <location>
        <begin position="1"/>
        <end position="167"/>
    </location>
</feature>
<dbReference type="SMART" id="SM00072">
    <property type="entry name" value="GuKc"/>
    <property type="match status" value="1"/>
</dbReference>
<dbReference type="GO" id="GO:0005829">
    <property type="term" value="C:cytosol"/>
    <property type="evidence" value="ECO:0007669"/>
    <property type="project" value="TreeGrafter"/>
</dbReference>
<keyword evidence="3" id="KW-0808">Transferase</keyword>
<dbReference type="InterPro" id="IPR008145">
    <property type="entry name" value="GK/Ca_channel_bsu"/>
</dbReference>
<dbReference type="PROSITE" id="PS00856">
    <property type="entry name" value="GUANYLATE_KINASE_1"/>
    <property type="match status" value="1"/>
</dbReference>
<sequence length="178" mass="20254">MERYPGKFAFSVSHTTRKPRPGEIDGVHYHFTDMETMRKMIANGEFFEHAEFGGNLYGTSKKAVDVIQEAGKICVLDVELQGVLNFKKSNLPAKYILIKPPSIEVLKTRLKQRGTETPESLQKRLERAKDDLAAIDNIMAKNDGLFDYVIVNDDLNYAYERFINALPLNKLDEKKEAA</sequence>
<dbReference type="PROSITE" id="PS50052">
    <property type="entry name" value="GUANYLATE_KINASE_2"/>
    <property type="match status" value="1"/>
</dbReference>
<dbReference type="EMBL" id="JAKKPZ010000004">
    <property type="protein sequence ID" value="KAI1722305.1"/>
    <property type="molecule type" value="Genomic_DNA"/>
</dbReference>
<evidence type="ECO:0000256" key="4">
    <source>
        <dbReference type="ARBA" id="ARBA00022741"/>
    </source>
</evidence>
<dbReference type="AlphaFoldDB" id="A0AAD4NEU3"/>